<dbReference type="SUPFAM" id="SSF102198">
    <property type="entry name" value="Putative cyclase"/>
    <property type="match status" value="1"/>
</dbReference>
<dbReference type="InterPro" id="IPR007325">
    <property type="entry name" value="KFase/CYL"/>
</dbReference>
<accession>A0ABQ1IA82</accession>
<dbReference type="Proteomes" id="UP000603352">
    <property type="component" value="Unassembled WGS sequence"/>
</dbReference>
<dbReference type="Pfam" id="PF04199">
    <property type="entry name" value="Cyclase"/>
    <property type="match status" value="1"/>
</dbReference>
<dbReference type="InterPro" id="IPR037175">
    <property type="entry name" value="KFase_sf"/>
</dbReference>
<comment type="caution">
    <text evidence="2">The sequence shown here is derived from an EMBL/GenBank/DDBJ whole genome shotgun (WGS) entry which is preliminary data.</text>
</comment>
<dbReference type="PROSITE" id="PS51257">
    <property type="entry name" value="PROKAR_LIPOPROTEIN"/>
    <property type="match status" value="1"/>
</dbReference>
<gene>
    <name evidence="2" type="ORF">GCM10011505_08060</name>
</gene>
<proteinExistence type="predicted"/>
<evidence type="ECO:0000313" key="2">
    <source>
        <dbReference type="EMBL" id="GGB29110.1"/>
    </source>
</evidence>
<evidence type="ECO:0000313" key="3">
    <source>
        <dbReference type="Proteomes" id="UP000603352"/>
    </source>
</evidence>
<evidence type="ECO:0000256" key="1">
    <source>
        <dbReference type="SAM" id="SignalP"/>
    </source>
</evidence>
<organism evidence="2 3">
    <name type="scientific">Tistrella bauzanensis</name>
    <dbReference type="NCBI Taxonomy" id="657419"/>
    <lineage>
        <taxon>Bacteria</taxon>
        <taxon>Pseudomonadati</taxon>
        <taxon>Pseudomonadota</taxon>
        <taxon>Alphaproteobacteria</taxon>
        <taxon>Geminicoccales</taxon>
        <taxon>Geminicoccaceae</taxon>
        <taxon>Tistrella</taxon>
    </lineage>
</organism>
<feature type="chain" id="PRO_5046379482" evidence="1">
    <location>
        <begin position="32"/>
        <end position="322"/>
    </location>
</feature>
<feature type="signal peptide" evidence="1">
    <location>
        <begin position="1"/>
        <end position="31"/>
    </location>
</feature>
<sequence>MTDRNHTTVHRGLTTMVAAAMSCLIGGAALAADDWTKSKWGPDDQIGAANNLNAEKVLEASKLITTGKTYALGIEINSQTPAYAPRSFKIYVVQPGQVQGGSLGSTKTTYNDDIIEGWLGIGSQIDGLGHIGIDGVYYNGNHAKDFVDMSGLKKLGIEKVPPITTRGVMLDMAAHYGTDVVKEGTAFNKAEIEAVAQKQGVEIRKGDVVLFNTGWISLIGKDDKRFGSVEPGLGVEGARYLAEKGVVAVGADSWALEVIPFEPGTGVFEVHQVLLAQNGIYILENMNTAELAEDKAYEFMFVLGQPRYTGAVQAIINPVAIR</sequence>
<dbReference type="EMBL" id="BMDZ01000005">
    <property type="protein sequence ID" value="GGB29110.1"/>
    <property type="molecule type" value="Genomic_DNA"/>
</dbReference>
<keyword evidence="3" id="KW-1185">Reference proteome</keyword>
<name>A0ABQ1IA82_9PROT</name>
<dbReference type="Gene3D" id="3.50.30.50">
    <property type="entry name" value="Putative cyclase"/>
    <property type="match status" value="1"/>
</dbReference>
<dbReference type="PANTHER" id="PTHR34861">
    <property type="match status" value="1"/>
</dbReference>
<protein>
    <submittedName>
        <fullName evidence="2">Polyketide cyclase</fullName>
    </submittedName>
</protein>
<keyword evidence="1" id="KW-0732">Signal</keyword>
<reference evidence="3" key="1">
    <citation type="journal article" date="2019" name="Int. J. Syst. Evol. Microbiol.">
        <title>The Global Catalogue of Microorganisms (GCM) 10K type strain sequencing project: providing services to taxonomists for standard genome sequencing and annotation.</title>
        <authorList>
            <consortium name="The Broad Institute Genomics Platform"/>
            <consortium name="The Broad Institute Genome Sequencing Center for Infectious Disease"/>
            <person name="Wu L."/>
            <person name="Ma J."/>
        </authorList>
    </citation>
    <scope>NUCLEOTIDE SEQUENCE [LARGE SCALE GENOMIC DNA]</scope>
    <source>
        <strain evidence="3">CGMCC 1.10188</strain>
    </source>
</reference>
<dbReference type="PANTHER" id="PTHR34861:SF10">
    <property type="entry name" value="CYCLASE"/>
    <property type="match status" value="1"/>
</dbReference>